<reference evidence="1 2" key="1">
    <citation type="journal article" date="2018" name="Nat. Ecol. Evol.">
        <title>Pezizomycetes genomes reveal the molecular basis of ectomycorrhizal truffle lifestyle.</title>
        <authorList>
            <person name="Murat C."/>
            <person name="Payen T."/>
            <person name="Noel B."/>
            <person name="Kuo A."/>
            <person name="Morin E."/>
            <person name="Chen J."/>
            <person name="Kohler A."/>
            <person name="Krizsan K."/>
            <person name="Balestrini R."/>
            <person name="Da Silva C."/>
            <person name="Montanini B."/>
            <person name="Hainaut M."/>
            <person name="Levati E."/>
            <person name="Barry K.W."/>
            <person name="Belfiori B."/>
            <person name="Cichocki N."/>
            <person name="Clum A."/>
            <person name="Dockter R.B."/>
            <person name="Fauchery L."/>
            <person name="Guy J."/>
            <person name="Iotti M."/>
            <person name="Le Tacon F."/>
            <person name="Lindquist E.A."/>
            <person name="Lipzen A."/>
            <person name="Malagnac F."/>
            <person name="Mello A."/>
            <person name="Molinier V."/>
            <person name="Miyauchi S."/>
            <person name="Poulain J."/>
            <person name="Riccioni C."/>
            <person name="Rubini A."/>
            <person name="Sitrit Y."/>
            <person name="Splivallo R."/>
            <person name="Traeger S."/>
            <person name="Wang M."/>
            <person name="Zifcakova L."/>
            <person name="Wipf D."/>
            <person name="Zambonelli A."/>
            <person name="Paolocci F."/>
            <person name="Nowrousian M."/>
            <person name="Ottonello S."/>
            <person name="Baldrian P."/>
            <person name="Spatafora J.W."/>
            <person name="Henrissat B."/>
            <person name="Nagy L.G."/>
            <person name="Aury J.M."/>
            <person name="Wincker P."/>
            <person name="Grigoriev I.V."/>
            <person name="Bonfante P."/>
            <person name="Martin F.M."/>
        </authorList>
    </citation>
    <scope>NUCLEOTIDE SEQUENCE [LARGE SCALE GENOMIC DNA]</scope>
    <source>
        <strain evidence="1 2">CCBAS932</strain>
    </source>
</reference>
<accession>A0A3N4K948</accession>
<sequence>MTRTRREQSSEQRADRPLCRDKLRKGLRLKHRYVVWASCPQSRRSFNHARRRQRNHKRNVERRGSSAISRSLFFAFSLPLSTCILSDLSCGVILGGLDSPSVTTFRHFNRFVCFPPPIQYVYTNLLCCTVRCFLYVRQIKGGSPGSHANHPGQFIQTRPPLLSPAPFLSLETLR</sequence>
<evidence type="ECO:0000313" key="2">
    <source>
        <dbReference type="Proteomes" id="UP000277580"/>
    </source>
</evidence>
<name>A0A3N4K948_9PEZI</name>
<gene>
    <name evidence="1" type="ORF">P167DRAFT_437296</name>
</gene>
<organism evidence="1 2">
    <name type="scientific">Morchella conica CCBAS932</name>
    <dbReference type="NCBI Taxonomy" id="1392247"/>
    <lineage>
        <taxon>Eukaryota</taxon>
        <taxon>Fungi</taxon>
        <taxon>Dikarya</taxon>
        <taxon>Ascomycota</taxon>
        <taxon>Pezizomycotina</taxon>
        <taxon>Pezizomycetes</taxon>
        <taxon>Pezizales</taxon>
        <taxon>Morchellaceae</taxon>
        <taxon>Morchella</taxon>
    </lineage>
</organism>
<dbReference type="Proteomes" id="UP000277580">
    <property type="component" value="Unassembled WGS sequence"/>
</dbReference>
<proteinExistence type="predicted"/>
<evidence type="ECO:0000313" key="1">
    <source>
        <dbReference type="EMBL" id="RPB07050.1"/>
    </source>
</evidence>
<keyword evidence="2" id="KW-1185">Reference proteome</keyword>
<dbReference type="EMBL" id="ML119198">
    <property type="protein sequence ID" value="RPB07050.1"/>
    <property type="molecule type" value="Genomic_DNA"/>
</dbReference>
<dbReference type="AlphaFoldDB" id="A0A3N4K948"/>
<protein>
    <submittedName>
        <fullName evidence="1">Uncharacterized protein</fullName>
    </submittedName>
</protein>
<dbReference type="InParanoid" id="A0A3N4K948"/>